<organism evidence="4 5">
    <name type="scientific">Labedaea rhizosphaerae</name>
    <dbReference type="NCBI Taxonomy" id="598644"/>
    <lineage>
        <taxon>Bacteria</taxon>
        <taxon>Bacillati</taxon>
        <taxon>Actinomycetota</taxon>
        <taxon>Actinomycetes</taxon>
        <taxon>Pseudonocardiales</taxon>
        <taxon>Pseudonocardiaceae</taxon>
        <taxon>Labedaea</taxon>
    </lineage>
</organism>
<reference evidence="4 5" key="1">
    <citation type="submission" date="2019-03" db="EMBL/GenBank/DDBJ databases">
        <title>Genomic Encyclopedia of Type Strains, Phase IV (KMG-IV): sequencing the most valuable type-strain genomes for metagenomic binning, comparative biology and taxonomic classification.</title>
        <authorList>
            <person name="Goeker M."/>
        </authorList>
    </citation>
    <scope>NUCLEOTIDE SEQUENCE [LARGE SCALE GENOMIC DNA]</scope>
    <source>
        <strain evidence="4 5">DSM 45361</strain>
    </source>
</reference>
<feature type="signal peptide" evidence="2">
    <location>
        <begin position="1"/>
        <end position="28"/>
    </location>
</feature>
<keyword evidence="2" id="KW-0732">Signal</keyword>
<dbReference type="EMBL" id="SNXZ01000008">
    <property type="protein sequence ID" value="TDP91846.1"/>
    <property type="molecule type" value="Genomic_DNA"/>
</dbReference>
<feature type="chain" id="PRO_5020203114" description="Phytase-like domain-containing protein" evidence="2">
    <location>
        <begin position="29"/>
        <end position="328"/>
    </location>
</feature>
<evidence type="ECO:0000313" key="4">
    <source>
        <dbReference type="EMBL" id="TDP91846.1"/>
    </source>
</evidence>
<evidence type="ECO:0000256" key="1">
    <source>
        <dbReference type="SAM" id="MobiDB-lite"/>
    </source>
</evidence>
<name>A0A4R6RZV4_LABRH</name>
<protein>
    <recommendedName>
        <fullName evidence="3">Phytase-like domain-containing protein</fullName>
    </recommendedName>
</protein>
<proteinExistence type="predicted"/>
<gene>
    <name evidence="4" type="ORF">EV186_10855</name>
</gene>
<evidence type="ECO:0000256" key="2">
    <source>
        <dbReference type="SAM" id="SignalP"/>
    </source>
</evidence>
<feature type="region of interest" description="Disordered" evidence="1">
    <location>
        <begin position="122"/>
        <end position="142"/>
    </location>
</feature>
<dbReference type="InterPro" id="IPR027372">
    <property type="entry name" value="Phytase-like_dom"/>
</dbReference>
<keyword evidence="5" id="KW-1185">Reference proteome</keyword>
<dbReference type="AlphaFoldDB" id="A0A4R6RZV4"/>
<dbReference type="SUPFAM" id="SSF101898">
    <property type="entry name" value="NHL repeat"/>
    <property type="match status" value="1"/>
</dbReference>
<dbReference type="Pfam" id="PF13449">
    <property type="entry name" value="Phytase-like"/>
    <property type="match status" value="1"/>
</dbReference>
<comment type="caution">
    <text evidence="4">The sequence shown here is derived from an EMBL/GenBank/DDBJ whole genome shotgun (WGS) entry which is preliminary data.</text>
</comment>
<evidence type="ECO:0000259" key="3">
    <source>
        <dbReference type="Pfam" id="PF13449"/>
    </source>
</evidence>
<dbReference type="OrthoDB" id="5380360at2"/>
<feature type="domain" description="Phytase-like" evidence="3">
    <location>
        <begin position="54"/>
        <end position="240"/>
    </location>
</feature>
<evidence type="ECO:0000313" key="5">
    <source>
        <dbReference type="Proteomes" id="UP000295444"/>
    </source>
</evidence>
<sequence length="328" mass="33875">MVGVMAKTRVVLVAAAALALGFGVPAMAAPHDSAAWPGGADVHNADKKDAFGKNLSGLTYENDGVVWAVQNSPGTLYRLTPDGDDWTPDAGRALHYPDGSGDPDGEGVVATPDGLFVSTERDNADGDHSKQQILRFDPSSPAGDVSATGAWDLTADLPTSDPNEGIEAISWVPDSYLTAHGLRDEHTGAAYDPAAYPGHGTGLYVVGLESTGGVYVYALDLGGAGATRITSADTGLPAVMDLEFEPSTGHLWAVCDDTCDGHSVTLDIDGSGAFAVAAEYDRPDDMDNLNNEGFAIAPACGADGKQVLWSDDDNDDGHALRAGTLPCT</sequence>
<accession>A0A4R6RZV4</accession>
<dbReference type="Proteomes" id="UP000295444">
    <property type="component" value="Unassembled WGS sequence"/>
</dbReference>